<dbReference type="EMBL" id="SBAP01000006">
    <property type="protein sequence ID" value="RXZ70698.1"/>
    <property type="molecule type" value="Genomic_DNA"/>
</dbReference>
<dbReference type="RefSeq" id="WP_129490683.1">
    <property type="nucleotide sequence ID" value="NZ_SBAP01000006.1"/>
</dbReference>
<dbReference type="Proteomes" id="UP000289216">
    <property type="component" value="Unassembled WGS sequence"/>
</dbReference>
<evidence type="ECO:0000313" key="2">
    <source>
        <dbReference type="EMBL" id="RXZ70698.1"/>
    </source>
</evidence>
<evidence type="ECO:0008006" key="4">
    <source>
        <dbReference type="Google" id="ProtNLM"/>
    </source>
</evidence>
<protein>
    <recommendedName>
        <fullName evidence="4">Autotransporter domain-containing protein</fullName>
    </recommendedName>
</protein>
<name>A0A4Q2KYE0_9FUSO</name>
<feature type="chain" id="PRO_5020291414" description="Autotransporter domain-containing protein" evidence="1">
    <location>
        <begin position="20"/>
        <end position="298"/>
    </location>
</feature>
<organism evidence="2 3">
    <name type="scientific">Fusobacterium necrophorum</name>
    <dbReference type="NCBI Taxonomy" id="859"/>
    <lineage>
        <taxon>Bacteria</taxon>
        <taxon>Fusobacteriati</taxon>
        <taxon>Fusobacteriota</taxon>
        <taxon>Fusobacteriia</taxon>
        <taxon>Fusobacteriales</taxon>
        <taxon>Fusobacteriaceae</taxon>
        <taxon>Fusobacterium</taxon>
    </lineage>
</organism>
<proteinExistence type="predicted"/>
<feature type="signal peptide" evidence="1">
    <location>
        <begin position="1"/>
        <end position="19"/>
    </location>
</feature>
<accession>A0A4Q2KYE0</accession>
<gene>
    <name evidence="2" type="ORF">EPT53_03175</name>
</gene>
<dbReference type="AlphaFoldDB" id="A0A4Q2KYE0"/>
<reference evidence="2 3" key="1">
    <citation type="submission" date="2019-01" db="EMBL/GenBank/DDBJ databases">
        <title>Fusobacterium necrophorum Isolated From the Uterus of Dairy Cows.</title>
        <authorList>
            <person name="Francis A.M."/>
        </authorList>
    </citation>
    <scope>NUCLEOTIDE SEQUENCE [LARGE SCALE GENOMIC DNA]</scope>
    <source>
        <strain evidence="2 3">KG35</strain>
    </source>
</reference>
<evidence type="ECO:0000313" key="3">
    <source>
        <dbReference type="Proteomes" id="UP000289216"/>
    </source>
</evidence>
<evidence type="ECO:0000256" key="1">
    <source>
        <dbReference type="SAM" id="SignalP"/>
    </source>
</evidence>
<comment type="caution">
    <text evidence="2">The sequence shown here is derived from an EMBL/GenBank/DDBJ whole genome shotgun (WGS) entry which is preliminary data.</text>
</comment>
<keyword evidence="1" id="KW-0732">Signal</keyword>
<sequence length="298" mass="34668">MKKFLFLFFLLSAAFPAYSYVSEVPLEAGFHGLEVGFQSYSLSTQKNGIHSSTYQFSKNQNRSIQRLLKTDHRVREDLFRVDYHFSSLEKQKAHLGGLLYGYSPDEEQRLGLSIQAGKIQKEMLGNFYQGNIFYFLQDEEHDFYSTLYFGKRTKTIRQNFIGWYSSFEKEFPGEYEIFIPRGIIDLEMARFQSKNLNFKKNQDTIKIGVGISAEHEHFLDVKDRIKMTITPSIIYHREMLDRKKNIPLYSKESIEGGVEVGIHYEDFVKVGASVAYQKSLKKSKESNTRFSVGVTFSF</sequence>